<reference evidence="1" key="2">
    <citation type="submission" date="2023-03" db="EMBL/GenBank/DDBJ databases">
        <authorList>
            <person name="Zhang Z."/>
        </authorList>
    </citation>
    <scope>NUCLEOTIDE SEQUENCE</scope>
    <source>
        <strain evidence="1">DSA</strain>
    </source>
</reference>
<name>A0AAW7ZCG0_9FIRM</name>
<comment type="caution">
    <text evidence="1">The sequence shown here is derived from an EMBL/GenBank/DDBJ whole genome shotgun (WGS) entry which is preliminary data.</text>
</comment>
<proteinExistence type="predicted"/>
<evidence type="ECO:0000313" key="2">
    <source>
        <dbReference type="Proteomes" id="UP001172911"/>
    </source>
</evidence>
<organism evidence="1 2">
    <name type="scientific">Desulforamulus aquiferis</name>
    <dbReference type="NCBI Taxonomy" id="1397668"/>
    <lineage>
        <taxon>Bacteria</taxon>
        <taxon>Bacillati</taxon>
        <taxon>Bacillota</taxon>
        <taxon>Clostridia</taxon>
        <taxon>Eubacteriales</taxon>
        <taxon>Peptococcaceae</taxon>
        <taxon>Desulforamulus</taxon>
    </lineage>
</organism>
<keyword evidence="2" id="KW-1185">Reference proteome</keyword>
<sequence length="94" mass="10414">MMGGNSRCGTCIKRESCDIRNNLNVIINNAIKNAEAEVRKLSPAEIEYMLVTDIAVIPTSCRNYEGIEKNPEKNKAKVEDGLFFLGRKLAPTAI</sequence>
<gene>
    <name evidence="1" type="ORF">P6N53_07590</name>
</gene>
<dbReference type="RefSeq" id="WP_304542206.1">
    <property type="nucleotide sequence ID" value="NZ_JARPTC010000010.1"/>
</dbReference>
<dbReference type="Proteomes" id="UP001172911">
    <property type="component" value="Unassembled WGS sequence"/>
</dbReference>
<dbReference type="EMBL" id="JARPTC010000010">
    <property type="protein sequence ID" value="MDO7787077.1"/>
    <property type="molecule type" value="Genomic_DNA"/>
</dbReference>
<protein>
    <submittedName>
        <fullName evidence="1">Uncharacterized protein</fullName>
    </submittedName>
</protein>
<reference evidence="1" key="1">
    <citation type="journal article" date="2023" name="J. Hazard. Mater.">
        <title>Anaerobic biodegradation of pyrene and benzo[a]pyrene by a new sulfate-reducing Desulforamulus aquiferis strain DSA.</title>
        <authorList>
            <person name="Zhang Z."/>
            <person name="Sun J."/>
            <person name="Gong X."/>
            <person name="Wang C."/>
            <person name="Wang H."/>
        </authorList>
    </citation>
    <scope>NUCLEOTIDE SEQUENCE</scope>
    <source>
        <strain evidence="1">DSA</strain>
    </source>
</reference>
<evidence type="ECO:0000313" key="1">
    <source>
        <dbReference type="EMBL" id="MDO7787077.1"/>
    </source>
</evidence>
<dbReference type="AlphaFoldDB" id="A0AAW7ZCG0"/>
<accession>A0AAW7ZCG0</accession>